<evidence type="ECO:0000256" key="2">
    <source>
        <dbReference type="SAM" id="Phobius"/>
    </source>
</evidence>
<dbReference type="InterPro" id="IPR007060">
    <property type="entry name" value="FtsL/DivIC"/>
</dbReference>
<evidence type="ECO:0000313" key="4">
    <source>
        <dbReference type="Proteomes" id="UP000285376"/>
    </source>
</evidence>
<reference evidence="3 4" key="1">
    <citation type="submission" date="2018-08" db="EMBL/GenBank/DDBJ databases">
        <title>Whole genome sequence analysis of Dermacoccus abyssi bacteria isolated from Deep Mariana trench Micromonospora spp reveals genes involved in the environmental adaptation and production of secondary metabolites.</title>
        <authorList>
            <person name="Abdel-Mageed W.M."/>
            <person name="Lehri B."/>
            <person name="Nouioui I."/>
            <person name="Goodfellow I."/>
            <person name="Jaspars M."/>
            <person name="Karlyshev A."/>
        </authorList>
    </citation>
    <scope>NUCLEOTIDE SEQUENCE [LARGE SCALE GENOMIC DNA]</scope>
    <source>
        <strain evidence="3 4">MT1.1</strain>
    </source>
</reference>
<feature type="compositionally biased region" description="Polar residues" evidence="1">
    <location>
        <begin position="38"/>
        <end position="48"/>
    </location>
</feature>
<dbReference type="RefSeq" id="WP_118914430.1">
    <property type="nucleotide sequence ID" value="NZ_CBCRVH010000016.1"/>
</dbReference>
<protein>
    <submittedName>
        <fullName evidence="3">Septum formation initiator family protein</fullName>
    </submittedName>
</protein>
<feature type="transmembrane region" description="Helical" evidence="2">
    <location>
        <begin position="68"/>
        <end position="90"/>
    </location>
</feature>
<keyword evidence="2" id="KW-1133">Transmembrane helix</keyword>
<feature type="compositionally biased region" description="Low complexity" evidence="1">
    <location>
        <begin position="9"/>
        <end position="24"/>
    </location>
</feature>
<keyword evidence="2" id="KW-0472">Membrane</keyword>
<dbReference type="Pfam" id="PF04977">
    <property type="entry name" value="DivIC"/>
    <property type="match status" value="1"/>
</dbReference>
<evidence type="ECO:0000313" key="3">
    <source>
        <dbReference type="EMBL" id="RHW44523.1"/>
    </source>
</evidence>
<evidence type="ECO:0000256" key="1">
    <source>
        <dbReference type="SAM" id="MobiDB-lite"/>
    </source>
</evidence>
<comment type="caution">
    <text evidence="3">The sequence shown here is derived from an EMBL/GenBank/DDBJ whole genome shotgun (WGS) entry which is preliminary data.</text>
</comment>
<gene>
    <name evidence="3" type="ORF">D1832_12450</name>
</gene>
<dbReference type="Proteomes" id="UP000285376">
    <property type="component" value="Unassembled WGS sequence"/>
</dbReference>
<accession>A0A417Z2Y7</accession>
<keyword evidence="2" id="KW-0812">Transmembrane</keyword>
<feature type="region of interest" description="Disordered" evidence="1">
    <location>
        <begin position="1"/>
        <end position="59"/>
    </location>
</feature>
<dbReference type="AlphaFoldDB" id="A0A417Z2Y7"/>
<sequence>MKPKKSRTSRSAARGGTGGARPAPNSRPARSGHDRSRPSGSTRPSLRQQFDAPIERRRRANPRTVRRALALGALFALMLVVLTPTLRSYLQQRSEIADLRQQKIDGQKRVEALEAQKKRWEDPAYIKKQASQRLGYAMPGQKVTVYVDDRNKPHAVTKSTGVANATTLSSRPWYGQLWGSVKMSSDESQQGKK</sequence>
<dbReference type="EMBL" id="QWLM01000016">
    <property type="protein sequence ID" value="RHW44523.1"/>
    <property type="molecule type" value="Genomic_DNA"/>
</dbReference>
<organism evidence="3 4">
    <name type="scientific">Dermacoccus abyssi</name>
    <dbReference type="NCBI Taxonomy" id="322596"/>
    <lineage>
        <taxon>Bacteria</taxon>
        <taxon>Bacillati</taxon>
        <taxon>Actinomycetota</taxon>
        <taxon>Actinomycetes</taxon>
        <taxon>Micrococcales</taxon>
        <taxon>Dermacoccaceae</taxon>
        <taxon>Dermacoccus</taxon>
    </lineage>
</organism>
<name>A0A417Z2Y7_9MICO</name>
<proteinExistence type="predicted"/>